<name>A0A8H4ZCG7_9HYPO</name>
<dbReference type="AlphaFoldDB" id="A0A8H4ZCG7"/>
<organism evidence="2 3">
    <name type="scientific">Fusarium anthophilum</name>
    <dbReference type="NCBI Taxonomy" id="48485"/>
    <lineage>
        <taxon>Eukaryota</taxon>
        <taxon>Fungi</taxon>
        <taxon>Dikarya</taxon>
        <taxon>Ascomycota</taxon>
        <taxon>Pezizomycotina</taxon>
        <taxon>Sordariomycetes</taxon>
        <taxon>Hypocreomycetidae</taxon>
        <taxon>Hypocreales</taxon>
        <taxon>Nectriaceae</taxon>
        <taxon>Fusarium</taxon>
        <taxon>Fusarium fujikuroi species complex</taxon>
    </lineage>
</organism>
<comment type="caution">
    <text evidence="2">The sequence shown here is derived from an EMBL/GenBank/DDBJ whole genome shotgun (WGS) entry which is preliminary data.</text>
</comment>
<dbReference type="Proteomes" id="UP000573603">
    <property type="component" value="Unassembled WGS sequence"/>
</dbReference>
<evidence type="ECO:0000256" key="1">
    <source>
        <dbReference type="SAM" id="MobiDB-lite"/>
    </source>
</evidence>
<evidence type="ECO:0000313" key="3">
    <source>
        <dbReference type="Proteomes" id="UP000573603"/>
    </source>
</evidence>
<feature type="region of interest" description="Disordered" evidence="1">
    <location>
        <begin position="1"/>
        <end position="20"/>
    </location>
</feature>
<accession>A0A8H4ZCG7</accession>
<evidence type="ECO:0000313" key="2">
    <source>
        <dbReference type="EMBL" id="KAF5244273.1"/>
    </source>
</evidence>
<gene>
    <name evidence="2" type="ORF">FANTH_7783</name>
</gene>
<protein>
    <submittedName>
        <fullName evidence="2">Uncharacterized protein</fullName>
    </submittedName>
</protein>
<reference evidence="2 3" key="1">
    <citation type="journal article" date="2020" name="BMC Genomics">
        <title>Correction to: Identification and distribution of gene clusters required for synthesis of sphingolipid metabolism inhibitors in diverse species of the filamentous fungus Fusarium.</title>
        <authorList>
            <person name="Kim H.S."/>
            <person name="Lohmar J.M."/>
            <person name="Busman M."/>
            <person name="Brown D.W."/>
            <person name="Naumann T.A."/>
            <person name="Divon H.H."/>
            <person name="Lysoe E."/>
            <person name="Uhlig S."/>
            <person name="Proctor R.H."/>
        </authorList>
    </citation>
    <scope>NUCLEOTIDE SEQUENCE [LARGE SCALE GENOMIC DNA]</scope>
    <source>
        <strain evidence="2 3">NRRL 25214</strain>
    </source>
</reference>
<proteinExistence type="predicted"/>
<sequence>MADAASNKWLKGSKPWSQEPSWEPDEYMVRVHELNQIRSSLNQAFESADCDVRGEGKGLSSQYEKAILKAEPTGTYMNPDHEVISKVITRYIVSYHFYQRARLQDIEEKSVVARVKAQLTYLGIEIHDQELAETLEAAANKTPLLKVIEPKLRAFIKVMAETKPILYEYITDSFGRFDKDFYERLDGTRVNGGPVDRTKLEEVVKGLQKYVQDTCGYETGKATTAAHVKRVFDTDEKMALFMKRYHEPMANGERNDDNTAKGLELMLENGDVKKLVDFAVKLEEEKCSWKATIGPGIQALSKAEKEPTKQDFDKVLRYAKDHSGPPS</sequence>
<dbReference type="EMBL" id="JABEVY010000178">
    <property type="protein sequence ID" value="KAF5244273.1"/>
    <property type="molecule type" value="Genomic_DNA"/>
</dbReference>
<keyword evidence="3" id="KW-1185">Reference proteome</keyword>